<proteinExistence type="predicted"/>
<reference evidence="1 2" key="1">
    <citation type="submission" date="2022-01" db="EMBL/GenBank/DDBJ databases">
        <title>Whole genome-based taxonomy of the Shewanellaceae.</title>
        <authorList>
            <person name="Martin-Rodriguez A.J."/>
        </authorList>
    </citation>
    <scope>NUCLEOTIDE SEQUENCE [LARGE SCALE GENOMIC DNA]</scope>
    <source>
        <strain evidence="1 2">DSM 21332</strain>
    </source>
</reference>
<keyword evidence="2" id="KW-1185">Reference proteome</keyword>
<sequence length="133" mass="15482">MMKFYSKFFDADVGFRTSEQITDAVRTSKNYQQEPVSNARLMNFFKTSKQRSYLVATDQRVYCIVDDNRKSQPVVNWSEPLATFNQNAISFADKSDRTGLVNFGENHKHWLYTKSLFSGTDEFEQQIHALSED</sequence>
<comment type="caution">
    <text evidence="1">The sequence shown here is derived from an EMBL/GenBank/DDBJ whole genome shotgun (WGS) entry which is preliminary data.</text>
</comment>
<dbReference type="RefSeq" id="WP_248936129.1">
    <property type="nucleotide sequence ID" value="NZ_JAKIKT010000010.1"/>
</dbReference>
<name>A0ABT0ND47_9GAMM</name>
<gene>
    <name evidence="1" type="ORF">L2725_19990</name>
</gene>
<dbReference type="EMBL" id="JAKIKT010000010">
    <property type="protein sequence ID" value="MCL2916025.1"/>
    <property type="molecule type" value="Genomic_DNA"/>
</dbReference>
<organism evidence="1 2">
    <name type="scientific">Shewanella corallii</name>
    <dbReference type="NCBI Taxonomy" id="560080"/>
    <lineage>
        <taxon>Bacteria</taxon>
        <taxon>Pseudomonadati</taxon>
        <taxon>Pseudomonadota</taxon>
        <taxon>Gammaproteobacteria</taxon>
        <taxon>Alteromonadales</taxon>
        <taxon>Shewanellaceae</taxon>
        <taxon>Shewanella</taxon>
    </lineage>
</organism>
<protein>
    <submittedName>
        <fullName evidence="1">Uncharacterized protein</fullName>
    </submittedName>
</protein>
<accession>A0ABT0ND47</accession>
<dbReference type="Proteomes" id="UP001202831">
    <property type="component" value="Unassembled WGS sequence"/>
</dbReference>
<evidence type="ECO:0000313" key="1">
    <source>
        <dbReference type="EMBL" id="MCL2916025.1"/>
    </source>
</evidence>
<evidence type="ECO:0000313" key="2">
    <source>
        <dbReference type="Proteomes" id="UP001202831"/>
    </source>
</evidence>